<dbReference type="InterPro" id="IPR002898">
    <property type="entry name" value="MotA_ExbB_proton_chnl"/>
</dbReference>
<dbReference type="KEGG" id="puo:RZN69_12135"/>
<feature type="domain" description="MotA/TolQ/ExbB proton channel" evidence="8">
    <location>
        <begin position="156"/>
        <end position="235"/>
    </location>
</feature>
<keyword evidence="6" id="KW-0653">Protein transport</keyword>
<dbReference type="GO" id="GO:0017038">
    <property type="term" value="P:protein import"/>
    <property type="evidence" value="ECO:0007669"/>
    <property type="project" value="TreeGrafter"/>
</dbReference>
<comment type="subcellular location">
    <subcellularLocation>
        <location evidence="1">Cell membrane</location>
        <topology evidence="1">Multi-pass membrane protein</topology>
    </subcellularLocation>
    <subcellularLocation>
        <location evidence="6">Membrane</location>
        <topology evidence="6">Multi-pass membrane protein</topology>
    </subcellularLocation>
</comment>
<evidence type="ECO:0000256" key="6">
    <source>
        <dbReference type="RuleBase" id="RU004057"/>
    </source>
</evidence>
<dbReference type="EMBL" id="CP136920">
    <property type="protein sequence ID" value="WOO39364.1"/>
    <property type="molecule type" value="Genomic_DNA"/>
</dbReference>
<keyword evidence="5 7" id="KW-0472">Membrane</keyword>
<accession>A0AAQ3LC06</accession>
<keyword evidence="3 7" id="KW-0812">Transmembrane</keyword>
<keyword evidence="6" id="KW-0813">Transport</keyword>
<keyword evidence="10" id="KW-1185">Reference proteome</keyword>
<evidence type="ECO:0000259" key="8">
    <source>
        <dbReference type="Pfam" id="PF01618"/>
    </source>
</evidence>
<evidence type="ECO:0000256" key="2">
    <source>
        <dbReference type="ARBA" id="ARBA00022475"/>
    </source>
</evidence>
<evidence type="ECO:0000313" key="10">
    <source>
        <dbReference type="Proteomes" id="UP001304300"/>
    </source>
</evidence>
<comment type="similarity">
    <text evidence="6">Belongs to the exbB/tolQ family.</text>
</comment>
<evidence type="ECO:0000256" key="5">
    <source>
        <dbReference type="ARBA" id="ARBA00023136"/>
    </source>
</evidence>
<reference evidence="9 10" key="1">
    <citation type="submission" date="2023-10" db="EMBL/GenBank/DDBJ databases">
        <title>Rubellicoccus peritrichatus gen. nov., sp. nov., isolated from an algae of coral reef tank.</title>
        <authorList>
            <person name="Luo J."/>
        </authorList>
    </citation>
    <scope>NUCLEOTIDE SEQUENCE [LARGE SCALE GENOMIC DNA]</scope>
    <source>
        <strain evidence="9 10">CR14</strain>
    </source>
</reference>
<dbReference type="AlphaFoldDB" id="A0AAQ3LC06"/>
<evidence type="ECO:0000256" key="7">
    <source>
        <dbReference type="SAM" id="Phobius"/>
    </source>
</evidence>
<evidence type="ECO:0000256" key="1">
    <source>
        <dbReference type="ARBA" id="ARBA00004651"/>
    </source>
</evidence>
<feature type="transmembrane region" description="Helical" evidence="7">
    <location>
        <begin position="202"/>
        <end position="223"/>
    </location>
</feature>
<dbReference type="PANTHER" id="PTHR30625">
    <property type="entry name" value="PROTEIN TOLQ"/>
    <property type="match status" value="1"/>
</dbReference>
<evidence type="ECO:0000256" key="3">
    <source>
        <dbReference type="ARBA" id="ARBA00022692"/>
    </source>
</evidence>
<keyword evidence="2" id="KW-1003">Cell membrane</keyword>
<dbReference type="GO" id="GO:0005886">
    <property type="term" value="C:plasma membrane"/>
    <property type="evidence" value="ECO:0007669"/>
    <property type="project" value="UniProtKB-SubCell"/>
</dbReference>
<evidence type="ECO:0000256" key="4">
    <source>
        <dbReference type="ARBA" id="ARBA00022989"/>
    </source>
</evidence>
<feature type="transmembrane region" description="Helical" evidence="7">
    <location>
        <begin position="155"/>
        <end position="177"/>
    </location>
</feature>
<organism evidence="9 10">
    <name type="scientific">Rubellicoccus peritrichatus</name>
    <dbReference type="NCBI Taxonomy" id="3080537"/>
    <lineage>
        <taxon>Bacteria</taxon>
        <taxon>Pseudomonadati</taxon>
        <taxon>Verrucomicrobiota</taxon>
        <taxon>Opitutia</taxon>
        <taxon>Puniceicoccales</taxon>
        <taxon>Cerasicoccaceae</taxon>
        <taxon>Rubellicoccus</taxon>
    </lineage>
</organism>
<protein>
    <submittedName>
        <fullName evidence="9">MotA/TolQ/ExbB proton channel family protein</fullName>
    </submittedName>
</protein>
<dbReference type="PANTHER" id="PTHR30625:SF11">
    <property type="entry name" value="MOTA_TOLQ_EXBB PROTON CHANNEL DOMAIN-CONTAINING PROTEIN"/>
    <property type="match status" value="1"/>
</dbReference>
<feature type="transmembrane region" description="Helical" evidence="7">
    <location>
        <begin position="52"/>
        <end position="74"/>
    </location>
</feature>
<evidence type="ECO:0000313" key="9">
    <source>
        <dbReference type="EMBL" id="WOO39364.1"/>
    </source>
</evidence>
<gene>
    <name evidence="9" type="ORF">RZN69_12135</name>
</gene>
<name>A0AAQ3LC06_9BACT</name>
<keyword evidence="4 7" id="KW-1133">Transmembrane helix</keyword>
<dbReference type="Proteomes" id="UP001304300">
    <property type="component" value="Chromosome"/>
</dbReference>
<dbReference type="Pfam" id="PF01618">
    <property type="entry name" value="MotA_ExbB"/>
    <property type="match status" value="1"/>
</dbReference>
<dbReference type="InterPro" id="IPR050790">
    <property type="entry name" value="ExbB/TolQ_transport"/>
</dbReference>
<sequence length="269" mass="29380">MSRFILCRSIFTFLILPFLVPLAYGQDTSEPETEIVVLEASEVARIDWLSEIAKGGVTALALLLVGIAGIAFFLERLISVRKARILPMEQAKEVRGLWKDHNFDGAAEAVGKSRSIYAQVVTYLARHIHLPYDVLSLNVSDLGGRLIREQMQKCYPLAVIATISPLLGLLGTIIGMIESFQKVALMGDTGDASVLADSIGKALITTAIGLVIAIPALAAYHYFRSRLNKMSLRLEEETDELLSVWLADMKAHKVANEPSELAASVENDG</sequence>
<proteinExistence type="inferred from homology"/>